<organism evidence="8 9">
    <name type="scientific">Stylosanthes scabra</name>
    <dbReference type="NCBI Taxonomy" id="79078"/>
    <lineage>
        <taxon>Eukaryota</taxon>
        <taxon>Viridiplantae</taxon>
        <taxon>Streptophyta</taxon>
        <taxon>Embryophyta</taxon>
        <taxon>Tracheophyta</taxon>
        <taxon>Spermatophyta</taxon>
        <taxon>Magnoliopsida</taxon>
        <taxon>eudicotyledons</taxon>
        <taxon>Gunneridae</taxon>
        <taxon>Pentapetalae</taxon>
        <taxon>rosids</taxon>
        <taxon>fabids</taxon>
        <taxon>Fabales</taxon>
        <taxon>Fabaceae</taxon>
        <taxon>Papilionoideae</taxon>
        <taxon>50 kb inversion clade</taxon>
        <taxon>dalbergioids sensu lato</taxon>
        <taxon>Dalbergieae</taxon>
        <taxon>Pterocarpus clade</taxon>
        <taxon>Stylosanthes</taxon>
    </lineage>
</organism>
<dbReference type="InterPro" id="IPR009057">
    <property type="entry name" value="Homeodomain-like_sf"/>
</dbReference>
<evidence type="ECO:0000259" key="6">
    <source>
        <dbReference type="PROSITE" id="PS50090"/>
    </source>
</evidence>
<feature type="compositionally biased region" description="Low complexity" evidence="5">
    <location>
        <begin position="119"/>
        <end position="128"/>
    </location>
</feature>
<dbReference type="Pfam" id="PF00249">
    <property type="entry name" value="Myb_DNA-binding"/>
    <property type="match status" value="2"/>
</dbReference>
<feature type="domain" description="HTH myb-type" evidence="7">
    <location>
        <begin position="62"/>
        <end position="116"/>
    </location>
</feature>
<evidence type="ECO:0000256" key="1">
    <source>
        <dbReference type="ARBA" id="ARBA00004123"/>
    </source>
</evidence>
<gene>
    <name evidence="8" type="ORF">PIB30_066861</name>
</gene>
<dbReference type="PANTHER" id="PTHR47994:SF5">
    <property type="entry name" value="F14D16.11-RELATED"/>
    <property type="match status" value="1"/>
</dbReference>
<evidence type="ECO:0000256" key="2">
    <source>
        <dbReference type="ARBA" id="ARBA00022737"/>
    </source>
</evidence>
<evidence type="ECO:0000313" key="9">
    <source>
        <dbReference type="Proteomes" id="UP001341840"/>
    </source>
</evidence>
<feature type="domain" description="HTH myb-type" evidence="7">
    <location>
        <begin position="9"/>
        <end position="61"/>
    </location>
</feature>
<keyword evidence="4" id="KW-0539">Nucleus</keyword>
<evidence type="ECO:0000259" key="7">
    <source>
        <dbReference type="PROSITE" id="PS51294"/>
    </source>
</evidence>
<feature type="domain" description="Myb-like" evidence="6">
    <location>
        <begin position="62"/>
        <end position="112"/>
    </location>
</feature>
<comment type="subcellular location">
    <subcellularLocation>
        <location evidence="1">Nucleus</location>
    </subcellularLocation>
</comment>
<reference evidence="8 9" key="1">
    <citation type="journal article" date="2023" name="Plants (Basel)">
        <title>Bridging the Gap: Combining Genomics and Transcriptomics Approaches to Understand Stylosanthes scabra, an Orphan Legume from the Brazilian Caatinga.</title>
        <authorList>
            <person name="Ferreira-Neto J.R.C."/>
            <person name="da Silva M.D."/>
            <person name="Binneck E."/>
            <person name="de Melo N.F."/>
            <person name="da Silva R.H."/>
            <person name="de Melo A.L.T.M."/>
            <person name="Pandolfi V."/>
            <person name="Bustamante F.O."/>
            <person name="Brasileiro-Vidal A.C."/>
            <person name="Benko-Iseppon A.M."/>
        </authorList>
    </citation>
    <scope>NUCLEOTIDE SEQUENCE [LARGE SCALE GENOMIC DNA]</scope>
    <source>
        <tissue evidence="8">Leaves</tissue>
    </source>
</reference>
<feature type="domain" description="Myb-like" evidence="6">
    <location>
        <begin position="9"/>
        <end position="61"/>
    </location>
</feature>
<evidence type="ECO:0000313" key="8">
    <source>
        <dbReference type="EMBL" id="MED6186457.1"/>
    </source>
</evidence>
<evidence type="ECO:0000256" key="3">
    <source>
        <dbReference type="ARBA" id="ARBA00023125"/>
    </source>
</evidence>
<accession>A0ABU6WKS9</accession>
<dbReference type="InterPro" id="IPR001005">
    <property type="entry name" value="SANT/Myb"/>
</dbReference>
<evidence type="ECO:0000256" key="4">
    <source>
        <dbReference type="ARBA" id="ARBA00023242"/>
    </source>
</evidence>
<feature type="compositionally biased region" description="Low complexity" evidence="5">
    <location>
        <begin position="164"/>
        <end position="177"/>
    </location>
</feature>
<keyword evidence="3" id="KW-0238">DNA-binding</keyword>
<keyword evidence="2" id="KW-0677">Repeat</keyword>
<keyword evidence="9" id="KW-1185">Reference proteome</keyword>
<dbReference type="PROSITE" id="PS50090">
    <property type="entry name" value="MYB_LIKE"/>
    <property type="match status" value="2"/>
</dbReference>
<sequence>MVRTPYCDKSGVRKGTWTPEEDKKLIAYVTRYGCWNWRLLPKFAGLERCGKSCRLRWLNYLRPNIKRGNYTPQEEETIIKLHQKFGNRWSLIAANLPGRTDNEVKNHWHTALKKRFVDKSSSSGTSKSIKAKASKLKNNDNEPPTTLMEQDFNSCDSSENTNAPLSSPQPSSSSGFSCVTTDTETAAINHEDNNNLIGLENNNNDYELGYYFDAYDEAVSGDFWTEPYLIDFSYVPPSSEETLPYLLHEPEEYFPNPIWDIEFWGQNSLYLE</sequence>
<dbReference type="CDD" id="cd00167">
    <property type="entry name" value="SANT"/>
    <property type="match status" value="2"/>
</dbReference>
<dbReference type="SUPFAM" id="SSF46689">
    <property type="entry name" value="Homeodomain-like"/>
    <property type="match status" value="1"/>
</dbReference>
<dbReference type="Gene3D" id="1.10.10.60">
    <property type="entry name" value="Homeodomain-like"/>
    <property type="match status" value="2"/>
</dbReference>
<comment type="caution">
    <text evidence="8">The sequence shown here is derived from an EMBL/GenBank/DDBJ whole genome shotgun (WGS) entry which is preliminary data.</text>
</comment>
<evidence type="ECO:0000256" key="5">
    <source>
        <dbReference type="SAM" id="MobiDB-lite"/>
    </source>
</evidence>
<protein>
    <submittedName>
        <fullName evidence="8">Uncharacterized protein</fullName>
    </submittedName>
</protein>
<feature type="region of interest" description="Disordered" evidence="5">
    <location>
        <begin position="119"/>
        <end position="178"/>
    </location>
</feature>
<dbReference type="SMART" id="SM00717">
    <property type="entry name" value="SANT"/>
    <property type="match status" value="2"/>
</dbReference>
<feature type="compositionally biased region" description="Polar residues" evidence="5">
    <location>
        <begin position="141"/>
        <end position="163"/>
    </location>
</feature>
<proteinExistence type="predicted"/>
<name>A0ABU6WKS9_9FABA</name>
<dbReference type="InterPro" id="IPR015495">
    <property type="entry name" value="Myb_TF_plants"/>
</dbReference>
<dbReference type="PANTHER" id="PTHR47994">
    <property type="entry name" value="F14D16.11-RELATED"/>
    <property type="match status" value="1"/>
</dbReference>
<dbReference type="Proteomes" id="UP001341840">
    <property type="component" value="Unassembled WGS sequence"/>
</dbReference>
<dbReference type="PROSITE" id="PS51294">
    <property type="entry name" value="HTH_MYB"/>
    <property type="match status" value="2"/>
</dbReference>
<dbReference type="EMBL" id="JASCZI010181931">
    <property type="protein sequence ID" value="MED6186457.1"/>
    <property type="molecule type" value="Genomic_DNA"/>
</dbReference>
<dbReference type="InterPro" id="IPR017930">
    <property type="entry name" value="Myb_dom"/>
</dbReference>